<dbReference type="InterPro" id="IPR001173">
    <property type="entry name" value="Glyco_trans_2-like"/>
</dbReference>
<evidence type="ECO:0000313" key="3">
    <source>
        <dbReference type="Proteomes" id="UP000516280"/>
    </source>
</evidence>
<dbReference type="Pfam" id="PF00535">
    <property type="entry name" value="Glycos_transf_2"/>
    <property type="match status" value="1"/>
</dbReference>
<protein>
    <recommendedName>
        <fullName evidence="1">Glycosyltransferase 2-like domain-containing protein</fullName>
    </recommendedName>
</protein>
<feature type="domain" description="Glycosyltransferase 2-like" evidence="1">
    <location>
        <begin position="6"/>
        <end position="122"/>
    </location>
</feature>
<proteinExistence type="predicted"/>
<dbReference type="SUPFAM" id="SSF53448">
    <property type="entry name" value="Nucleotide-diphospho-sugar transferases"/>
    <property type="match status" value="1"/>
</dbReference>
<dbReference type="AlphaFoldDB" id="A0A7L4WIH0"/>
<evidence type="ECO:0000313" key="2">
    <source>
        <dbReference type="EMBL" id="QDJ29140.1"/>
    </source>
</evidence>
<dbReference type="Proteomes" id="UP000516280">
    <property type="component" value="Chromosome"/>
</dbReference>
<name>A0A7L4WIH0_9LACT</name>
<reference evidence="2 3" key="1">
    <citation type="submission" date="2016-09" db="EMBL/GenBank/DDBJ databases">
        <title>Lactic acid bacteria from MAP meat Genome sequencing and assembly.</title>
        <authorList>
            <person name="Behr J."/>
            <person name="Hilgarth M."/>
            <person name="Vogel R.F."/>
        </authorList>
    </citation>
    <scope>NUCLEOTIDE SEQUENCE [LARGE SCALE GENOMIC DNA]</scope>
    <source>
        <strain evidence="2 3">TMW21615</strain>
    </source>
</reference>
<dbReference type="Gene3D" id="3.90.550.10">
    <property type="entry name" value="Spore Coat Polysaccharide Biosynthesis Protein SpsA, Chain A"/>
    <property type="match status" value="1"/>
</dbReference>
<gene>
    <name evidence="2" type="ORF">BHS01_09115</name>
</gene>
<sequence>MVFFEKLLISLNQQDYSNLELYVRDDSADKEWSIKIEEMVLTTITKIPSYFEKNEINLGSNKTFEILTKDCLGDYLAYCDQDDIWEPYKISMLVDEIENKDAEMCYSDLSIINQDDVQTAVSFTKIKKRVVHKYGDNLFDYFLRRSSVTGCTMMVKISVAKKAIPFPSDFMVHDQWLTLFSASVGKIAYVSKPLIRYRIYEGNQIGAAILPEINSKQDYLQNRLLKELNKLVFLKKNYSFNYNHLQSINSNLLFLEKRIDFFKHSNLANITKMLVISKRDKNLIFFEIFIGIMPRKIVALLFDKLHKNKN</sequence>
<dbReference type="InterPro" id="IPR029044">
    <property type="entry name" value="Nucleotide-diphossugar_trans"/>
</dbReference>
<organism evidence="2 3">
    <name type="scientific">Pseudolactococcus paracarnosus</name>
    <dbReference type="NCBI Taxonomy" id="2749962"/>
    <lineage>
        <taxon>Bacteria</taxon>
        <taxon>Bacillati</taxon>
        <taxon>Bacillota</taxon>
        <taxon>Bacilli</taxon>
        <taxon>Lactobacillales</taxon>
        <taxon>Streptococcaceae</taxon>
        <taxon>Pseudolactococcus</taxon>
    </lineage>
</organism>
<dbReference type="EMBL" id="CP017195">
    <property type="protein sequence ID" value="QDJ29140.1"/>
    <property type="molecule type" value="Genomic_DNA"/>
</dbReference>
<evidence type="ECO:0000259" key="1">
    <source>
        <dbReference type="Pfam" id="PF00535"/>
    </source>
</evidence>
<dbReference type="KEGG" id="lpaa:BHS01_09115"/>
<accession>A0A7L4WIH0</accession>